<accession>A0ABP7P6Q2</accession>
<dbReference type="Gene3D" id="3.30.420.140">
    <property type="entry name" value="YqgF/RNase H-like domain"/>
    <property type="match status" value="1"/>
</dbReference>
<dbReference type="SUPFAM" id="SSF50249">
    <property type="entry name" value="Nucleic acid-binding proteins"/>
    <property type="match status" value="1"/>
</dbReference>
<dbReference type="SUPFAM" id="SSF47781">
    <property type="entry name" value="RuvA domain 2-like"/>
    <property type="match status" value="2"/>
</dbReference>
<dbReference type="InterPro" id="IPR055179">
    <property type="entry name" value="Tex-like_central_region"/>
</dbReference>
<dbReference type="InterPro" id="IPR012340">
    <property type="entry name" value="NA-bd_OB-fold"/>
</dbReference>
<dbReference type="InterPro" id="IPR032639">
    <property type="entry name" value="Tex_YqgF"/>
</dbReference>
<dbReference type="Gene3D" id="2.40.50.140">
    <property type="entry name" value="Nucleic acid-binding proteins"/>
    <property type="match status" value="1"/>
</dbReference>
<evidence type="ECO:0000256" key="1">
    <source>
        <dbReference type="SAM" id="MobiDB-lite"/>
    </source>
</evidence>
<dbReference type="PANTHER" id="PTHR10724:SF10">
    <property type="entry name" value="S1 RNA-BINDING DOMAIN-CONTAINING PROTEIN 1"/>
    <property type="match status" value="1"/>
</dbReference>
<feature type="region of interest" description="Disordered" evidence="1">
    <location>
        <begin position="733"/>
        <end position="796"/>
    </location>
</feature>
<dbReference type="RefSeq" id="WP_344805551.1">
    <property type="nucleotide sequence ID" value="NZ_BAABBO010000009.1"/>
</dbReference>
<dbReference type="Pfam" id="PF16921">
    <property type="entry name" value="Tex_YqgF"/>
    <property type="match status" value="1"/>
</dbReference>
<gene>
    <name evidence="3" type="ORF">GCM10022278_18330</name>
</gene>
<dbReference type="InterPro" id="IPR010994">
    <property type="entry name" value="RuvA_2-like"/>
</dbReference>
<evidence type="ECO:0000313" key="3">
    <source>
        <dbReference type="EMBL" id="GAA3960553.1"/>
    </source>
</evidence>
<name>A0ABP7P6Q2_9GAMM</name>
<dbReference type="InterPro" id="IPR006641">
    <property type="entry name" value="YqgF/RNaseH-like_dom"/>
</dbReference>
<reference evidence="4" key="1">
    <citation type="journal article" date="2019" name="Int. J. Syst. Evol. Microbiol.">
        <title>The Global Catalogue of Microorganisms (GCM) 10K type strain sequencing project: providing services to taxonomists for standard genome sequencing and annotation.</title>
        <authorList>
            <consortium name="The Broad Institute Genomics Platform"/>
            <consortium name="The Broad Institute Genome Sequencing Center for Infectious Disease"/>
            <person name="Wu L."/>
            <person name="Ma J."/>
        </authorList>
    </citation>
    <scope>NUCLEOTIDE SEQUENCE [LARGE SCALE GENOMIC DNA]</scope>
    <source>
        <strain evidence="4">JCM 17555</strain>
    </source>
</reference>
<proteinExistence type="predicted"/>
<dbReference type="InterPro" id="IPR041692">
    <property type="entry name" value="HHH_9"/>
</dbReference>
<dbReference type="Pfam" id="PF00575">
    <property type="entry name" value="S1"/>
    <property type="match status" value="1"/>
</dbReference>
<feature type="compositionally biased region" description="Low complexity" evidence="1">
    <location>
        <begin position="783"/>
        <end position="796"/>
    </location>
</feature>
<dbReference type="CDD" id="cd05685">
    <property type="entry name" value="S1_Tex"/>
    <property type="match status" value="1"/>
</dbReference>
<dbReference type="Pfam" id="PF17674">
    <property type="entry name" value="HHH_9"/>
    <property type="match status" value="1"/>
</dbReference>
<dbReference type="Gene3D" id="1.10.10.650">
    <property type="entry name" value="RuvA domain 2-like"/>
    <property type="match status" value="1"/>
</dbReference>
<dbReference type="Pfam" id="PF09371">
    <property type="entry name" value="Tex_N"/>
    <property type="match status" value="1"/>
</dbReference>
<feature type="compositionally biased region" description="Polar residues" evidence="1">
    <location>
        <begin position="766"/>
        <end position="780"/>
    </location>
</feature>
<dbReference type="InterPro" id="IPR023319">
    <property type="entry name" value="Tex-like_HTH_dom_sf"/>
</dbReference>
<dbReference type="Pfam" id="PF22706">
    <property type="entry name" value="Tex_central_region"/>
    <property type="match status" value="1"/>
</dbReference>
<dbReference type="InterPro" id="IPR050437">
    <property type="entry name" value="Ribos_protein_bS1-like"/>
</dbReference>
<organism evidence="3 4">
    <name type="scientific">Allohahella marinimesophila</name>
    <dbReference type="NCBI Taxonomy" id="1054972"/>
    <lineage>
        <taxon>Bacteria</taxon>
        <taxon>Pseudomonadati</taxon>
        <taxon>Pseudomonadota</taxon>
        <taxon>Gammaproteobacteria</taxon>
        <taxon>Oceanospirillales</taxon>
        <taxon>Hahellaceae</taxon>
        <taxon>Allohahella</taxon>
    </lineage>
</organism>
<dbReference type="Gene3D" id="1.10.3500.10">
    <property type="entry name" value="Tex N-terminal region-like"/>
    <property type="match status" value="1"/>
</dbReference>
<dbReference type="SUPFAM" id="SSF158832">
    <property type="entry name" value="Tex N-terminal region-like"/>
    <property type="match status" value="1"/>
</dbReference>
<dbReference type="Proteomes" id="UP001501337">
    <property type="component" value="Unassembled WGS sequence"/>
</dbReference>
<comment type="caution">
    <text evidence="3">The sequence shown here is derived from an EMBL/GenBank/DDBJ whole genome shotgun (WGS) entry which is preliminary data.</text>
</comment>
<sequence length="796" mass="86630">MTTATSNTINQRIAEDIGAGVHQVVAAVELLDGGATVPFISRYRKEITGGLTDTQLRLLDERLVYLRALELRRETITKEIADQGKLEPELQRRLQSAQTKAELEDLYLPFKKKRRTKGQIAIEAGLQPLAETLWEQPSHDPSKTAGTYIDPAKGVDDEKAALEGARYILMERFAEDATLIARLREQMLDEAFLCANVQAGQAGEGAKFSDYFEHRERYAKVPGHRAMAMFRGRAEGFLTLKLLLPERDAAGEASYGDAGFIQTIASHLKFADRNQPADTWRAQVIQSTWRIKLSLHLETELFAALRARADAEAINVFATNLRDLLLSAPAGPRPTLGLDPGFRTGVKVAVVDASGKVLDHTAIYPHQPQNQWRQSVATLSALCQKYNIELIAVGNGTASRETEKLALEVIDAAKVPGLTKVMVSEAGASVYSASALAEQEFPDLDVTIRGAISIARRLQDPLAELVKIDPKAIGVGQYQHDVSQADLGRSLEATVEDCVNAVGVDLDTASSALLSRVAGLSSSLADSIIGYRDEHGTFTSRAELKKVPRLGPKAFEQAAGFLRIPKSSNPLDASGVHPEAYPVVKRIVAHAGRPINELIGDSAYLRSLDAKLFTDERFGVPTVRDILAELEKPGRDPRPEFQTVRFADGVEKLSDLRPGMQLEGQVTNVTAFGAFVDIGVHQDGLVHISALSDQYVKDPRDVVKAGDIVKVKVMQVDTQRKRIGLSMRLNDPIEAESDGKRSGARDDRAAGARGHSGRDRPDRGSSNRSSKAPAQQQNGGHPSALALSLKAALKRD</sequence>
<dbReference type="InterPro" id="IPR012337">
    <property type="entry name" value="RNaseH-like_sf"/>
</dbReference>
<dbReference type="SUPFAM" id="SSF53098">
    <property type="entry name" value="Ribonuclease H-like"/>
    <property type="match status" value="1"/>
</dbReference>
<dbReference type="InterPro" id="IPR003029">
    <property type="entry name" value="S1_domain"/>
</dbReference>
<dbReference type="SMART" id="SM00732">
    <property type="entry name" value="YqgFc"/>
    <property type="match status" value="1"/>
</dbReference>
<dbReference type="PANTHER" id="PTHR10724">
    <property type="entry name" value="30S RIBOSOMAL PROTEIN S1"/>
    <property type="match status" value="1"/>
</dbReference>
<keyword evidence="4" id="KW-1185">Reference proteome</keyword>
<evidence type="ECO:0000259" key="2">
    <source>
        <dbReference type="PROSITE" id="PS50126"/>
    </source>
</evidence>
<dbReference type="InterPro" id="IPR044146">
    <property type="entry name" value="S1_Tex"/>
</dbReference>
<feature type="domain" description="S1 motif" evidence="2">
    <location>
        <begin position="659"/>
        <end position="728"/>
    </location>
</feature>
<dbReference type="Pfam" id="PF12836">
    <property type="entry name" value="HHH_3"/>
    <property type="match status" value="1"/>
</dbReference>
<dbReference type="InterPro" id="IPR018974">
    <property type="entry name" value="Tex-like_N"/>
</dbReference>
<dbReference type="InterPro" id="IPR023323">
    <property type="entry name" value="Tex-like_dom_sf"/>
</dbReference>
<dbReference type="InterPro" id="IPR037027">
    <property type="entry name" value="YqgF/RNaseH-like_dom_sf"/>
</dbReference>
<feature type="compositionally biased region" description="Basic and acidic residues" evidence="1">
    <location>
        <begin position="737"/>
        <end position="765"/>
    </location>
</feature>
<evidence type="ECO:0000313" key="4">
    <source>
        <dbReference type="Proteomes" id="UP001501337"/>
    </source>
</evidence>
<protein>
    <submittedName>
        <fullName evidence="3">Tex family protein</fullName>
    </submittedName>
</protein>
<dbReference type="Gene3D" id="1.10.150.310">
    <property type="entry name" value="Tex RuvX-like domain-like"/>
    <property type="match status" value="1"/>
</dbReference>
<dbReference type="PROSITE" id="PS50126">
    <property type="entry name" value="S1"/>
    <property type="match status" value="1"/>
</dbReference>
<dbReference type="EMBL" id="BAABBO010000009">
    <property type="protein sequence ID" value="GAA3960553.1"/>
    <property type="molecule type" value="Genomic_DNA"/>
</dbReference>
<dbReference type="SMART" id="SM00316">
    <property type="entry name" value="S1"/>
    <property type="match status" value="1"/>
</dbReference>